<dbReference type="AlphaFoldDB" id="A0AAN8QWE6"/>
<evidence type="ECO:0000256" key="1">
    <source>
        <dbReference type="ARBA" id="ARBA00004123"/>
    </source>
</evidence>
<accession>A0AAN8QWE6</accession>
<dbReference type="InterPro" id="IPR028307">
    <property type="entry name" value="Lin-54_fam"/>
</dbReference>
<comment type="similarity">
    <text evidence="2">Belongs to the lin-54 family.</text>
</comment>
<dbReference type="InterPro" id="IPR033467">
    <property type="entry name" value="Tesmin/TSO1-like_CXC"/>
</dbReference>
<sequence>MEITSPQRKGPSTTDCQGGALFRMSCLKEQTHRSLDNDGSETSAVYSSENYGCHLRTLDVNIDSGDHTDFSVSGVMPHGSGGEWSGSSRMEHHCTNYRFYPPPHDAEPSLPQYPFATHGDDVLPQSSPFHLMNPSLANNSHLSSLGGQWSSEGPVHCNMMSGEIYDAVASICPDSKDDHGRESYRKQETMVELMPQNQMDISQSANGPLTVYLQHLDHQPGENATVVCNMSGRGQMVVMNHCSPGQILHSLPPGHPDCSPETHYYTTSSKGNSEQTYSMGKASQSYLPSMSLPPIGPNHSLLSSNLLVSPGPPGSEYSYNHMPGPYFSQYHQYPEYPDSLGLVPDGQSMASSVLRLSGSLWDSKSKKPCNCTKSQCLKLYCDCFANGDVCSNCNCINCCNNNEHESERYKAIKICLDRNPEAFRPKIGNGKLGEIKGRHNKGCNCKRSGCLKNYCECYEAKIMCSSTCKCVGCRNYEDSPERKTMMWDSPDTTFYKKAKCDKDKCPLSCITLDVVEATCGCLLAQAEEAEKEGYMLCQAEKMILEEFGQCLTQIVRVPATAVSHRGAIESETLLLSLTIKGDKNIGPITDGLAWLKQLLVVDMRSRATIQWTCTIIVILLIVESQAQKIKLNPNRWGPQSMMYLKGKYGTRDVPDYDDSVYKSGLNGWYTLIKGQRLRSLNFRKPRRLRTSVPLLGVLKIDGYFEVEVV</sequence>
<protein>
    <recommendedName>
        <fullName evidence="4">CRC domain-containing protein</fullName>
    </recommendedName>
</protein>
<name>A0AAN8QWE6_9TELE</name>
<reference evidence="5 6" key="1">
    <citation type="submission" date="2021-04" db="EMBL/GenBank/DDBJ databases">
        <authorList>
            <person name="De Guttry C."/>
            <person name="Zahm M."/>
            <person name="Klopp C."/>
            <person name="Cabau C."/>
            <person name="Louis A."/>
            <person name="Berthelot C."/>
            <person name="Parey E."/>
            <person name="Roest Crollius H."/>
            <person name="Montfort J."/>
            <person name="Robinson-Rechavi M."/>
            <person name="Bucao C."/>
            <person name="Bouchez O."/>
            <person name="Gislard M."/>
            <person name="Lluch J."/>
            <person name="Milhes M."/>
            <person name="Lampietro C."/>
            <person name="Lopez Roques C."/>
            <person name="Donnadieu C."/>
            <person name="Braasch I."/>
            <person name="Desvignes T."/>
            <person name="Postlethwait J."/>
            <person name="Bobe J."/>
            <person name="Wedekind C."/>
            <person name="Guiguen Y."/>
        </authorList>
    </citation>
    <scope>NUCLEOTIDE SEQUENCE [LARGE SCALE GENOMIC DNA]</scope>
    <source>
        <strain evidence="5">Cs_M1</strain>
        <tissue evidence="5">Blood</tissue>
    </source>
</reference>
<dbReference type="Proteomes" id="UP001356427">
    <property type="component" value="Unassembled WGS sequence"/>
</dbReference>
<dbReference type="EMBL" id="JAGTTL010000009">
    <property type="protein sequence ID" value="KAK6318409.1"/>
    <property type="molecule type" value="Genomic_DNA"/>
</dbReference>
<dbReference type="PANTHER" id="PTHR12446:SF34">
    <property type="entry name" value="PROTEIN LIN-54 HOMOLOG"/>
    <property type="match status" value="1"/>
</dbReference>
<evidence type="ECO:0000256" key="3">
    <source>
        <dbReference type="ARBA" id="ARBA00023242"/>
    </source>
</evidence>
<keyword evidence="6" id="KW-1185">Reference proteome</keyword>
<dbReference type="GO" id="GO:0006355">
    <property type="term" value="P:regulation of DNA-templated transcription"/>
    <property type="evidence" value="ECO:0007669"/>
    <property type="project" value="TreeGrafter"/>
</dbReference>
<evidence type="ECO:0000313" key="6">
    <source>
        <dbReference type="Proteomes" id="UP001356427"/>
    </source>
</evidence>
<comment type="subcellular location">
    <subcellularLocation>
        <location evidence="1">Nucleus</location>
    </subcellularLocation>
</comment>
<organism evidence="5 6">
    <name type="scientific">Coregonus suidteri</name>
    <dbReference type="NCBI Taxonomy" id="861788"/>
    <lineage>
        <taxon>Eukaryota</taxon>
        <taxon>Metazoa</taxon>
        <taxon>Chordata</taxon>
        <taxon>Craniata</taxon>
        <taxon>Vertebrata</taxon>
        <taxon>Euteleostomi</taxon>
        <taxon>Actinopterygii</taxon>
        <taxon>Neopterygii</taxon>
        <taxon>Teleostei</taxon>
        <taxon>Protacanthopterygii</taxon>
        <taxon>Salmoniformes</taxon>
        <taxon>Salmonidae</taxon>
        <taxon>Coregoninae</taxon>
        <taxon>Coregonus</taxon>
    </lineage>
</organism>
<proteinExistence type="inferred from homology"/>
<comment type="caution">
    <text evidence="5">The sequence shown here is derived from an EMBL/GenBank/DDBJ whole genome shotgun (WGS) entry which is preliminary data.</text>
</comment>
<evidence type="ECO:0000256" key="2">
    <source>
        <dbReference type="ARBA" id="ARBA00007267"/>
    </source>
</evidence>
<evidence type="ECO:0000259" key="4">
    <source>
        <dbReference type="PROSITE" id="PS51634"/>
    </source>
</evidence>
<dbReference type="GO" id="GO:0005634">
    <property type="term" value="C:nucleus"/>
    <property type="evidence" value="ECO:0007669"/>
    <property type="project" value="UniProtKB-SubCell"/>
</dbReference>
<dbReference type="PROSITE" id="PS51634">
    <property type="entry name" value="CRC"/>
    <property type="match status" value="1"/>
</dbReference>
<feature type="domain" description="CRC" evidence="4">
    <location>
        <begin position="365"/>
        <end position="478"/>
    </location>
</feature>
<evidence type="ECO:0000313" key="5">
    <source>
        <dbReference type="EMBL" id="KAK6318409.1"/>
    </source>
</evidence>
<dbReference type="InterPro" id="IPR005172">
    <property type="entry name" value="CRC"/>
</dbReference>
<gene>
    <name evidence="5" type="ORF">J4Q44_G00117000</name>
</gene>
<dbReference type="Pfam" id="PF03638">
    <property type="entry name" value="TCR"/>
    <property type="match status" value="2"/>
</dbReference>
<dbReference type="SMART" id="SM01114">
    <property type="entry name" value="CXC"/>
    <property type="match status" value="2"/>
</dbReference>
<keyword evidence="3" id="KW-0539">Nucleus</keyword>
<dbReference type="PANTHER" id="PTHR12446">
    <property type="entry name" value="TESMIN/TSO1-RELATED"/>
    <property type="match status" value="1"/>
</dbReference>